<feature type="domain" description="Peptidase S8/S53" evidence="8">
    <location>
        <begin position="82"/>
        <end position="501"/>
    </location>
</feature>
<dbReference type="EMBL" id="JBHTMV010000003">
    <property type="protein sequence ID" value="MFD1293117.1"/>
    <property type="molecule type" value="Genomic_DNA"/>
</dbReference>
<evidence type="ECO:0000256" key="7">
    <source>
        <dbReference type="SAM" id="SignalP"/>
    </source>
</evidence>
<dbReference type="EC" id="3.4.-.-" evidence="9"/>
<evidence type="ECO:0000256" key="1">
    <source>
        <dbReference type="ARBA" id="ARBA00011073"/>
    </source>
</evidence>
<dbReference type="InterPro" id="IPR034080">
    <property type="entry name" value="Protease_P7-like_dom"/>
</dbReference>
<proteinExistence type="inferred from homology"/>
<dbReference type="PROSITE" id="PS00137">
    <property type="entry name" value="SUBTILASE_HIS"/>
    <property type="match status" value="1"/>
</dbReference>
<comment type="similarity">
    <text evidence="1 5 6">Belongs to the peptidase S8 family.</text>
</comment>
<dbReference type="PANTHER" id="PTHR43399">
    <property type="entry name" value="SUBTILISIN-RELATED"/>
    <property type="match status" value="1"/>
</dbReference>
<keyword evidence="3 5" id="KW-0378">Hydrolase</keyword>
<dbReference type="Gene3D" id="3.40.50.200">
    <property type="entry name" value="Peptidase S8/S53 domain"/>
    <property type="match status" value="2"/>
</dbReference>
<evidence type="ECO:0000256" key="3">
    <source>
        <dbReference type="ARBA" id="ARBA00022801"/>
    </source>
</evidence>
<dbReference type="RefSeq" id="WP_386808143.1">
    <property type="nucleotide sequence ID" value="NZ_JBHTMV010000003.1"/>
</dbReference>
<gene>
    <name evidence="9" type="ORF">ACFQ5N_04640</name>
</gene>
<evidence type="ECO:0000256" key="6">
    <source>
        <dbReference type="RuleBase" id="RU003355"/>
    </source>
</evidence>
<dbReference type="InterPro" id="IPR023827">
    <property type="entry name" value="Peptidase_S8_Asp-AS"/>
</dbReference>
<dbReference type="InterPro" id="IPR000209">
    <property type="entry name" value="Peptidase_S8/S53_dom"/>
</dbReference>
<evidence type="ECO:0000313" key="9">
    <source>
        <dbReference type="EMBL" id="MFD1293117.1"/>
    </source>
</evidence>
<keyword evidence="4 5" id="KW-0720">Serine protease</keyword>
<dbReference type="InterPro" id="IPR022398">
    <property type="entry name" value="Peptidase_S8_His-AS"/>
</dbReference>
<keyword evidence="10" id="KW-1185">Reference proteome</keyword>
<feature type="active site" description="Charge relay system" evidence="5">
    <location>
        <position position="469"/>
    </location>
</feature>
<dbReference type="InterPro" id="IPR015500">
    <property type="entry name" value="Peptidase_S8_subtilisin-rel"/>
</dbReference>
<dbReference type="InterPro" id="IPR023828">
    <property type="entry name" value="Peptidase_S8_Ser-AS"/>
</dbReference>
<accession>A0ABW3WLX2</accession>
<dbReference type="PROSITE" id="PS51892">
    <property type="entry name" value="SUBTILASE"/>
    <property type="match status" value="1"/>
</dbReference>
<dbReference type="InterPro" id="IPR051048">
    <property type="entry name" value="Peptidase_S8/S53_subtilisin"/>
</dbReference>
<feature type="active site" description="Charge relay system" evidence="5">
    <location>
        <position position="89"/>
    </location>
</feature>
<dbReference type="Proteomes" id="UP001597241">
    <property type="component" value="Unassembled WGS sequence"/>
</dbReference>
<dbReference type="InterPro" id="IPR036852">
    <property type="entry name" value="Peptidase_S8/S53_dom_sf"/>
</dbReference>
<reference evidence="10" key="1">
    <citation type="journal article" date="2019" name="Int. J. Syst. Evol. Microbiol.">
        <title>The Global Catalogue of Microorganisms (GCM) 10K type strain sequencing project: providing services to taxonomists for standard genome sequencing and annotation.</title>
        <authorList>
            <consortium name="The Broad Institute Genomics Platform"/>
            <consortium name="The Broad Institute Genome Sequencing Center for Infectious Disease"/>
            <person name="Wu L."/>
            <person name="Ma J."/>
        </authorList>
    </citation>
    <scope>NUCLEOTIDE SEQUENCE [LARGE SCALE GENOMIC DNA]</scope>
    <source>
        <strain evidence="10">CCUG 62221</strain>
    </source>
</reference>
<dbReference type="InterPro" id="IPR017308">
    <property type="entry name" value="Pept_S8_subtilisin_bacteroid"/>
</dbReference>
<keyword evidence="7" id="KW-0732">Signal</keyword>
<evidence type="ECO:0000259" key="8">
    <source>
        <dbReference type="Pfam" id="PF00082"/>
    </source>
</evidence>
<dbReference type="SUPFAM" id="SSF52743">
    <property type="entry name" value="Subtilisin-like"/>
    <property type="match status" value="1"/>
</dbReference>
<dbReference type="PROSITE" id="PS51257">
    <property type="entry name" value="PROKAR_LIPOPROTEIN"/>
    <property type="match status" value="1"/>
</dbReference>
<comment type="caution">
    <text evidence="9">The sequence shown here is derived from an EMBL/GenBank/DDBJ whole genome shotgun (WGS) entry which is preliminary data.</text>
</comment>
<sequence>MRILKPMYVVAIAAITLSSCSSIKNMAVPTMDTAVANATAKKGTISDEDFNHWAHADLASDSIPGMSLEKAYKFVEGKESTTVVVGVIDSGIDIEHEDLKDVLWVNSKEIPGNGIDDDKNGYVDDVYGWNFLGGYGVAAPEQLEITRLYAKSKAKFEGKTAETVSAEDKADFELFKKYEKAYNASAGSHIATMERLNQINDTFENVMKAMGTDSISLEALKAFKSDDVALSGQVAGLIALYERGATYEDFKEYYDSQAENKSYDLEYDGRAIVGDDPEDITNLNYGNGAVIGSKEIESHGTHVSGIILANRTNNLGMKGVADNAVLMSVRAVPDGDERDKDVALAIRYAVDNGAKVINMSFGKSWSPNPEWVFEAFKYAEKNDVLLVHAAGNDGKDIDVSENWPNDTADKINELCDNVLTVGAMSSNYDENMPATFSNYGKINVDVFAPGVQIYSTIPNNEYAKYNGTSMASPEVAGVAALVRSYYPELSASQVKHIIMNSGIEVDMDVLIPGKEGEKANFSTLSVSGKVLNAYNALLLADKMVNKK</sequence>
<dbReference type="GO" id="GO:0016787">
    <property type="term" value="F:hydrolase activity"/>
    <property type="evidence" value="ECO:0007669"/>
    <property type="project" value="UniProtKB-KW"/>
</dbReference>
<feature type="active site" description="Charge relay system" evidence="5">
    <location>
        <position position="299"/>
    </location>
</feature>
<dbReference type="PIRSF" id="PIRSF037892">
    <property type="entry name" value="Subtilisin_rel_SRU_0565"/>
    <property type="match status" value="1"/>
</dbReference>
<dbReference type="PROSITE" id="PS00136">
    <property type="entry name" value="SUBTILASE_ASP"/>
    <property type="match status" value="1"/>
</dbReference>
<keyword evidence="2 5" id="KW-0645">Protease</keyword>
<evidence type="ECO:0000256" key="5">
    <source>
        <dbReference type="PROSITE-ProRule" id="PRU01240"/>
    </source>
</evidence>
<dbReference type="PANTHER" id="PTHR43399:SF4">
    <property type="entry name" value="CELL WALL-ASSOCIATED PROTEASE"/>
    <property type="match status" value="1"/>
</dbReference>
<protein>
    <submittedName>
        <fullName evidence="9">S8 family peptidase</fullName>
        <ecNumber evidence="9">3.4.-.-</ecNumber>
    </submittedName>
</protein>
<feature type="signal peptide" evidence="7">
    <location>
        <begin position="1"/>
        <end position="26"/>
    </location>
</feature>
<evidence type="ECO:0000313" key="10">
    <source>
        <dbReference type="Proteomes" id="UP001597241"/>
    </source>
</evidence>
<evidence type="ECO:0000256" key="4">
    <source>
        <dbReference type="ARBA" id="ARBA00022825"/>
    </source>
</evidence>
<dbReference type="Pfam" id="PF00082">
    <property type="entry name" value="Peptidase_S8"/>
    <property type="match status" value="1"/>
</dbReference>
<feature type="chain" id="PRO_5045968705" evidence="7">
    <location>
        <begin position="27"/>
        <end position="547"/>
    </location>
</feature>
<evidence type="ECO:0000256" key="2">
    <source>
        <dbReference type="ARBA" id="ARBA00022670"/>
    </source>
</evidence>
<dbReference type="PROSITE" id="PS00138">
    <property type="entry name" value="SUBTILASE_SER"/>
    <property type="match status" value="1"/>
</dbReference>
<organism evidence="9 10">
    <name type="scientific">Lutibacter holmesii</name>
    <dbReference type="NCBI Taxonomy" id="1137985"/>
    <lineage>
        <taxon>Bacteria</taxon>
        <taxon>Pseudomonadati</taxon>
        <taxon>Bacteroidota</taxon>
        <taxon>Flavobacteriia</taxon>
        <taxon>Flavobacteriales</taxon>
        <taxon>Flavobacteriaceae</taxon>
        <taxon>Lutibacter</taxon>
    </lineage>
</organism>
<dbReference type="CDD" id="cd07483">
    <property type="entry name" value="Peptidases_S8_Subtilisin_Novo-like"/>
    <property type="match status" value="1"/>
</dbReference>
<dbReference type="PRINTS" id="PR00723">
    <property type="entry name" value="SUBTILISIN"/>
</dbReference>
<name>A0ABW3WLX2_9FLAO</name>